<dbReference type="Proteomes" id="UP000041254">
    <property type="component" value="Unassembled WGS sequence"/>
</dbReference>
<dbReference type="GO" id="GO:0016168">
    <property type="term" value="F:chlorophyll binding"/>
    <property type="evidence" value="ECO:0007669"/>
    <property type="project" value="UniProtKB-KW"/>
</dbReference>
<organism evidence="7 8">
    <name type="scientific">Vitrella brassicaformis (strain CCMP3155)</name>
    <dbReference type="NCBI Taxonomy" id="1169540"/>
    <lineage>
        <taxon>Eukaryota</taxon>
        <taxon>Sar</taxon>
        <taxon>Alveolata</taxon>
        <taxon>Colpodellida</taxon>
        <taxon>Vitrellaceae</taxon>
        <taxon>Vitrella</taxon>
    </lineage>
</organism>
<dbReference type="PANTHER" id="PTHR21649">
    <property type="entry name" value="CHLOROPHYLL A/B BINDING PROTEIN"/>
    <property type="match status" value="1"/>
</dbReference>
<comment type="subcellular location">
    <subcellularLocation>
        <location evidence="1">Plastid</location>
        <location evidence="1">Chloroplast</location>
    </subcellularLocation>
</comment>
<dbReference type="SUPFAM" id="SSF103511">
    <property type="entry name" value="Chlorophyll a-b binding protein"/>
    <property type="match status" value="1"/>
</dbReference>
<evidence type="ECO:0000256" key="4">
    <source>
        <dbReference type="ARBA" id="ARBA00022640"/>
    </source>
</evidence>
<proteinExistence type="predicted"/>
<dbReference type="GO" id="GO:0009765">
    <property type="term" value="P:photosynthesis, light harvesting"/>
    <property type="evidence" value="ECO:0007669"/>
    <property type="project" value="InterPro"/>
</dbReference>
<feature type="binding site" evidence="5">
    <location>
        <position position="266"/>
    </location>
    <ligand>
        <name>chlorophyll a</name>
        <dbReference type="ChEBI" id="CHEBI:58416"/>
        <label>1</label>
    </ligand>
</feature>
<dbReference type="Pfam" id="PF00504">
    <property type="entry name" value="Chloroa_b-bind"/>
    <property type="match status" value="1"/>
</dbReference>
<dbReference type="STRING" id="1169540.A0A0G4G8I9"/>
<keyword evidence="2" id="KW-0150">Chloroplast</keyword>
<evidence type="ECO:0000256" key="2">
    <source>
        <dbReference type="ARBA" id="ARBA00022528"/>
    </source>
</evidence>
<keyword evidence="4" id="KW-0934">Plastid</keyword>
<sequence length="300" mass="32732">MRAIVVFVGLLVACQAMDKSAFQLTMQARAKGQKKAVKKAPVRGVDFPDYTRQPEPGVGPLGQWYVRDDPNISPALPWVSRPTIGDGNLVGDFGFDPFGLSKLVNIQWLRNAELKHGRVCMLASVGLLAPELVQRPEGFKGIDFVPAFSELSPYKALTALPPAGIAQIIIAIALIELTTAKYLYNPTTKIKLADLTLRERALVQTGNTRFLAGGAFAELGRLGEERIEERPDAVSRVPGDLGWDPLGLADNGIREDWALAEIKHARLAMIGTLGMMLQAFIEPNKPILQQTIEWAKGQIG</sequence>
<dbReference type="Gene3D" id="1.10.3460.10">
    <property type="entry name" value="Chlorophyll a/b binding protein domain"/>
    <property type="match status" value="1"/>
</dbReference>
<dbReference type="VEuPathDB" id="CryptoDB:Vbra_3289"/>
<feature type="binding site" evidence="5">
    <location>
        <position position="261"/>
    </location>
    <ligand>
        <name>chlorophyll a</name>
        <dbReference type="ChEBI" id="CHEBI:58416"/>
        <label>1</label>
    </ligand>
</feature>
<dbReference type="OrthoDB" id="423598at2759"/>
<evidence type="ECO:0000256" key="6">
    <source>
        <dbReference type="SAM" id="SignalP"/>
    </source>
</evidence>
<dbReference type="InterPro" id="IPR001344">
    <property type="entry name" value="Chloro_AB-bd_pln"/>
</dbReference>
<dbReference type="GO" id="GO:0016020">
    <property type="term" value="C:membrane"/>
    <property type="evidence" value="ECO:0007669"/>
    <property type="project" value="InterPro"/>
</dbReference>
<feature type="chain" id="PRO_5005189838" evidence="6">
    <location>
        <begin position="17"/>
        <end position="300"/>
    </location>
</feature>
<gene>
    <name evidence="7" type="ORF">Vbra_3289</name>
</gene>
<dbReference type="InParanoid" id="A0A0G4G8I9"/>
<dbReference type="GO" id="GO:0009507">
    <property type="term" value="C:chloroplast"/>
    <property type="evidence" value="ECO:0007669"/>
    <property type="project" value="UniProtKB-SubCell"/>
</dbReference>
<evidence type="ECO:0000313" key="8">
    <source>
        <dbReference type="Proteomes" id="UP000041254"/>
    </source>
</evidence>
<evidence type="ECO:0000256" key="3">
    <source>
        <dbReference type="ARBA" id="ARBA00022531"/>
    </source>
</evidence>
<feature type="binding site" evidence="5">
    <location>
        <position position="278"/>
    </location>
    <ligand>
        <name>chlorophyll a</name>
        <dbReference type="ChEBI" id="CHEBI:58416"/>
        <label>1</label>
    </ligand>
</feature>
<feature type="binding site" description="axial binding residue" evidence="5">
    <location>
        <position position="118"/>
    </location>
    <ligand>
        <name>chlorophyll b</name>
        <dbReference type="ChEBI" id="CHEBI:61721"/>
        <label>1</label>
    </ligand>
    <ligandPart>
        <name>Mg</name>
        <dbReference type="ChEBI" id="CHEBI:25107"/>
    </ligandPart>
</feature>
<dbReference type="InterPro" id="IPR022796">
    <property type="entry name" value="Chloroa_b-bind"/>
</dbReference>
<name>A0A0G4G8I9_VITBC</name>
<keyword evidence="3" id="KW-0602">Photosynthesis</keyword>
<feature type="binding site" evidence="5">
    <location>
        <position position="113"/>
    </location>
    <ligand>
        <name>chlorophyll a</name>
        <dbReference type="ChEBI" id="CHEBI:58416"/>
        <label>1</label>
    </ligand>
</feature>
<feature type="binding site" evidence="5">
    <location>
        <position position="101"/>
    </location>
    <ligand>
        <name>chlorophyll a</name>
        <dbReference type="ChEBI" id="CHEBI:58416"/>
        <label>1</label>
    </ligand>
</feature>
<keyword evidence="5" id="KW-0148">Chlorophyll</keyword>
<evidence type="ECO:0000313" key="7">
    <source>
        <dbReference type="EMBL" id="CEM25114.1"/>
    </source>
</evidence>
<protein>
    <submittedName>
        <fullName evidence="7">Uncharacterized protein</fullName>
    </submittedName>
</protein>
<feature type="binding site" evidence="5">
    <location>
        <position position="116"/>
    </location>
    <ligand>
        <name>chlorophyll a</name>
        <dbReference type="ChEBI" id="CHEBI:58416"/>
        <label>1</label>
    </ligand>
</feature>
<keyword evidence="5" id="KW-0157">Chromophore</keyword>
<evidence type="ECO:0000256" key="5">
    <source>
        <dbReference type="PIRSR" id="PIRSR601344-1"/>
    </source>
</evidence>
<reference evidence="7 8" key="1">
    <citation type="submission" date="2014-11" db="EMBL/GenBank/DDBJ databases">
        <authorList>
            <person name="Zhu J."/>
            <person name="Qi W."/>
            <person name="Song R."/>
        </authorList>
    </citation>
    <scope>NUCLEOTIDE SEQUENCE [LARGE SCALE GENOMIC DNA]</scope>
</reference>
<evidence type="ECO:0000256" key="1">
    <source>
        <dbReference type="ARBA" id="ARBA00004229"/>
    </source>
</evidence>
<keyword evidence="6" id="KW-0732">Signal</keyword>
<feature type="signal peptide" evidence="6">
    <location>
        <begin position="1"/>
        <end position="16"/>
    </location>
</feature>
<dbReference type="EMBL" id="CDMY01000592">
    <property type="protein sequence ID" value="CEM25114.1"/>
    <property type="molecule type" value="Genomic_DNA"/>
</dbReference>
<keyword evidence="8" id="KW-1185">Reference proteome</keyword>
<dbReference type="PhylomeDB" id="A0A0G4G8I9"/>
<accession>A0A0G4G8I9</accession>
<dbReference type="AlphaFoldDB" id="A0A0G4G8I9"/>